<dbReference type="PANTHER" id="PTHR10655:SF17">
    <property type="entry name" value="LYSOPHOSPHOLIPASE-LIKE PROTEIN 1"/>
    <property type="match status" value="1"/>
</dbReference>
<evidence type="ECO:0000259" key="11">
    <source>
        <dbReference type="Pfam" id="PF02230"/>
    </source>
</evidence>
<evidence type="ECO:0000256" key="10">
    <source>
        <dbReference type="SAM" id="MobiDB-lite"/>
    </source>
</evidence>
<dbReference type="InterPro" id="IPR050565">
    <property type="entry name" value="LYPA1-2/EST-like"/>
</dbReference>
<evidence type="ECO:0000313" key="13">
    <source>
        <dbReference type="Proteomes" id="UP000249464"/>
    </source>
</evidence>
<accession>A0A2X0MTU5</accession>
<evidence type="ECO:0000313" key="12">
    <source>
        <dbReference type="EMBL" id="SGY33783.1"/>
    </source>
</evidence>
<keyword evidence="13" id="KW-1185">Reference proteome</keyword>
<evidence type="ECO:0000256" key="9">
    <source>
        <dbReference type="ARBA" id="ARBA00047337"/>
    </source>
</evidence>
<dbReference type="Pfam" id="PF02230">
    <property type="entry name" value="Abhydrolase_2"/>
    <property type="match status" value="1"/>
</dbReference>
<keyword evidence="6" id="KW-0276">Fatty acid metabolism</keyword>
<protein>
    <recommendedName>
        <fullName evidence="3">Acyl-protein thioesterase 1</fullName>
        <ecNumber evidence="2">3.1.2.22</ecNumber>
    </recommendedName>
    <alternativeName>
        <fullName evidence="8">Palmitoyl-protein hydrolase</fullName>
    </alternativeName>
</protein>
<evidence type="ECO:0000256" key="6">
    <source>
        <dbReference type="ARBA" id="ARBA00022832"/>
    </source>
</evidence>
<dbReference type="STRING" id="796604.A0A2X0MTU5"/>
<feature type="compositionally biased region" description="Polar residues" evidence="10">
    <location>
        <begin position="1"/>
        <end position="12"/>
    </location>
</feature>
<name>A0A2X0MTU5_9BASI</name>
<dbReference type="Proteomes" id="UP000249464">
    <property type="component" value="Unassembled WGS sequence"/>
</dbReference>
<dbReference type="AlphaFoldDB" id="A0A2X0MTU5"/>
<evidence type="ECO:0000256" key="3">
    <source>
        <dbReference type="ARBA" id="ARBA00014923"/>
    </source>
</evidence>
<sequence length="261" mass="28710">MLNLSQSQSSSGREPRGTAKRMRWSITRTGPSIPVLPPSIQAANVPTPMASRLDLPRSDSPGPHDNTKPLLYTSPKPSSSSSPKCVVIYLHGRGGSPEEDLPVFRPTFDKLNEEIAGSVEWVFLRAQDEIWYPNHWDQPPISQEPYLTPALCLIDRTITSLSVPSNRVILAGFSQGASLALIYALSHPEKPLGGVLALSGSIIDKYYRPSRVEKDVEGLQARGSKVELRLFPGMGHFVTAAEVEKLEEMIRDVEGKVQRVC</sequence>
<dbReference type="Gene3D" id="3.40.50.1820">
    <property type="entry name" value="alpha/beta hydrolase"/>
    <property type="match status" value="1"/>
</dbReference>
<organism evidence="12 13">
    <name type="scientific">Microbotryum silenes-dioicae</name>
    <dbReference type="NCBI Taxonomy" id="796604"/>
    <lineage>
        <taxon>Eukaryota</taxon>
        <taxon>Fungi</taxon>
        <taxon>Dikarya</taxon>
        <taxon>Basidiomycota</taxon>
        <taxon>Pucciniomycotina</taxon>
        <taxon>Microbotryomycetes</taxon>
        <taxon>Microbotryales</taxon>
        <taxon>Microbotryaceae</taxon>
        <taxon>Microbotryum</taxon>
    </lineage>
</organism>
<evidence type="ECO:0000256" key="4">
    <source>
        <dbReference type="ARBA" id="ARBA00022487"/>
    </source>
</evidence>
<keyword evidence="5" id="KW-0378">Hydrolase</keyword>
<feature type="domain" description="Phospholipase/carboxylesterase/thioesterase" evidence="11">
    <location>
        <begin position="153"/>
        <end position="204"/>
    </location>
</feature>
<comment type="function">
    <text evidence="7">Hydrolyzes fatty acids from S-acylated cysteine residues in proteins with a strong preference for palmitoylated G-alpha proteins over other acyl substrates. Mediates the deacylation of G-alpha proteins such as GPA1 in vivo, but has weak or no activity toward palmitoylated Ras proteins. Has weak lysophospholipase activity in vitro; however such activity may not exist in vivo.</text>
</comment>
<comment type="similarity">
    <text evidence="1">Belongs to the AB hydrolase superfamily. AB hydrolase 2 family.</text>
</comment>
<proteinExistence type="inferred from homology"/>
<dbReference type="GO" id="GO:0006631">
    <property type="term" value="P:fatty acid metabolic process"/>
    <property type="evidence" value="ECO:0007669"/>
    <property type="project" value="UniProtKB-KW"/>
</dbReference>
<keyword evidence="4" id="KW-0719">Serine esterase</keyword>
<dbReference type="GO" id="GO:0052689">
    <property type="term" value="F:carboxylic ester hydrolase activity"/>
    <property type="evidence" value="ECO:0007669"/>
    <property type="project" value="UniProtKB-KW"/>
</dbReference>
<comment type="catalytic activity">
    <reaction evidence="9">
        <text>S-hexadecanoyl-L-cysteinyl-[protein] + H2O = L-cysteinyl-[protein] + hexadecanoate + H(+)</text>
        <dbReference type="Rhea" id="RHEA:19233"/>
        <dbReference type="Rhea" id="RHEA-COMP:10131"/>
        <dbReference type="Rhea" id="RHEA-COMP:11032"/>
        <dbReference type="ChEBI" id="CHEBI:7896"/>
        <dbReference type="ChEBI" id="CHEBI:15377"/>
        <dbReference type="ChEBI" id="CHEBI:15378"/>
        <dbReference type="ChEBI" id="CHEBI:29950"/>
        <dbReference type="ChEBI" id="CHEBI:74151"/>
        <dbReference type="EC" id="3.1.2.22"/>
    </reaction>
</comment>
<dbReference type="InterPro" id="IPR029058">
    <property type="entry name" value="AB_hydrolase_fold"/>
</dbReference>
<reference evidence="12 13" key="1">
    <citation type="submission" date="2016-11" db="EMBL/GenBank/DDBJ databases">
        <authorList>
            <person name="Jaros S."/>
            <person name="Januszkiewicz K."/>
            <person name="Wedrychowicz H."/>
        </authorList>
    </citation>
    <scope>NUCLEOTIDE SEQUENCE [LARGE SCALE GENOMIC DNA]</scope>
</reference>
<evidence type="ECO:0000256" key="7">
    <source>
        <dbReference type="ARBA" id="ARBA00029392"/>
    </source>
</evidence>
<gene>
    <name evidence="12" type="primary">BQ5605_C002g01547</name>
    <name evidence="12" type="ORF">BQ5605_C002G01547</name>
</gene>
<evidence type="ECO:0000256" key="8">
    <source>
        <dbReference type="ARBA" id="ARBA00031195"/>
    </source>
</evidence>
<dbReference type="EMBL" id="FQNC01000041">
    <property type="protein sequence ID" value="SGY33783.1"/>
    <property type="molecule type" value="Genomic_DNA"/>
</dbReference>
<evidence type="ECO:0000256" key="1">
    <source>
        <dbReference type="ARBA" id="ARBA00006499"/>
    </source>
</evidence>
<dbReference type="EC" id="3.1.2.22" evidence="2"/>
<dbReference type="SUPFAM" id="SSF53474">
    <property type="entry name" value="alpha/beta-Hydrolases"/>
    <property type="match status" value="1"/>
</dbReference>
<dbReference type="InterPro" id="IPR003140">
    <property type="entry name" value="PLipase/COase/thioEstase"/>
</dbReference>
<evidence type="ECO:0000256" key="5">
    <source>
        <dbReference type="ARBA" id="ARBA00022801"/>
    </source>
</evidence>
<feature type="region of interest" description="Disordered" evidence="10">
    <location>
        <begin position="1"/>
        <end position="81"/>
    </location>
</feature>
<dbReference type="GO" id="GO:0008474">
    <property type="term" value="F:palmitoyl-(protein) hydrolase activity"/>
    <property type="evidence" value="ECO:0007669"/>
    <property type="project" value="UniProtKB-EC"/>
</dbReference>
<evidence type="ECO:0000256" key="2">
    <source>
        <dbReference type="ARBA" id="ARBA00012423"/>
    </source>
</evidence>
<dbReference type="PANTHER" id="PTHR10655">
    <property type="entry name" value="LYSOPHOSPHOLIPASE-RELATED"/>
    <property type="match status" value="1"/>
</dbReference>
<keyword evidence="6" id="KW-0443">Lipid metabolism</keyword>